<sequence>MRILHVTDRVYPPAADEGGAPQLLLGLATEQKRLGHEVRVGSSAEGAGSEVVYLNVGTDLTPTLFETLSKQNPDVVHFHALSGSLQSRLGRELGIPSVSHVHGANHDAPPRDVNAIYVSQRHAALHDGSVYVHNGIDVDSVPFFEHPSDSLVFLGKVRRSKKGADTAVAVAQRTGRTLKLIGGRKLNIPQSWLPFQRRVKALGVLGGEQKLTALGNASALLFPIRWEEPFGLVLIEAMACGTPVIAFDRGAVPEIVEHGVTGFVVKDFEGMCEAVSRIDEIDRAACRRHVEAHFSIRRTADGVMACYRRAIAGERW</sequence>
<feature type="domain" description="Glycosyltransferase subfamily 4-like N-terminal" evidence="1">
    <location>
        <begin position="18"/>
        <end position="117"/>
    </location>
</feature>
<dbReference type="Proteomes" id="UP001556636">
    <property type="component" value="Unassembled WGS sequence"/>
</dbReference>
<accession>A0ABV3RY52</accession>
<keyword evidence="2" id="KW-0328">Glycosyltransferase</keyword>
<dbReference type="Pfam" id="PF13579">
    <property type="entry name" value="Glyco_trans_4_4"/>
    <property type="match status" value="1"/>
</dbReference>
<evidence type="ECO:0000313" key="2">
    <source>
        <dbReference type="EMBL" id="MEX0373095.1"/>
    </source>
</evidence>
<comment type="caution">
    <text evidence="2">The sequence shown here is derived from an EMBL/GenBank/DDBJ whole genome shotgun (WGS) entry which is preliminary data.</text>
</comment>
<organism evidence="2 3">
    <name type="scientific">Spiribacter roseus</name>
    <dbReference type="NCBI Taxonomy" id="1855875"/>
    <lineage>
        <taxon>Bacteria</taxon>
        <taxon>Pseudomonadati</taxon>
        <taxon>Pseudomonadota</taxon>
        <taxon>Gammaproteobacteria</taxon>
        <taxon>Chromatiales</taxon>
        <taxon>Ectothiorhodospiraceae</taxon>
        <taxon>Spiribacter</taxon>
    </lineage>
</organism>
<dbReference type="PANTHER" id="PTHR12526:SF595">
    <property type="entry name" value="BLL5217 PROTEIN"/>
    <property type="match status" value="1"/>
</dbReference>
<dbReference type="Gene3D" id="3.40.50.2000">
    <property type="entry name" value="Glycogen Phosphorylase B"/>
    <property type="match status" value="2"/>
</dbReference>
<dbReference type="GO" id="GO:0016757">
    <property type="term" value="F:glycosyltransferase activity"/>
    <property type="evidence" value="ECO:0007669"/>
    <property type="project" value="UniProtKB-KW"/>
</dbReference>
<keyword evidence="2" id="KW-0808">Transferase</keyword>
<protein>
    <submittedName>
        <fullName evidence="2">Glycosyltransferase</fullName>
        <ecNumber evidence="2">2.4.-.-</ecNumber>
    </submittedName>
</protein>
<name>A0ABV3RY52_9GAMM</name>
<dbReference type="EC" id="2.4.-.-" evidence="2"/>
<dbReference type="SUPFAM" id="SSF53756">
    <property type="entry name" value="UDP-Glycosyltransferase/glycogen phosphorylase"/>
    <property type="match status" value="1"/>
</dbReference>
<reference evidence="2 3" key="1">
    <citation type="submission" date="2024-02" db="EMBL/GenBank/DDBJ databases">
        <title>New especies of Spiribacter isolated from saline water.</title>
        <authorList>
            <person name="Leon M.J."/>
            <person name="De La Haba R."/>
            <person name="Sanchez-Porro C."/>
            <person name="Ventosa A."/>
        </authorList>
    </citation>
    <scope>NUCLEOTIDE SEQUENCE [LARGE SCALE GENOMIC DNA]</scope>
    <source>
        <strain evidence="3">ag22IC6-196</strain>
    </source>
</reference>
<keyword evidence="3" id="KW-1185">Reference proteome</keyword>
<dbReference type="EMBL" id="JBAKFG010000002">
    <property type="protein sequence ID" value="MEX0373095.1"/>
    <property type="molecule type" value="Genomic_DNA"/>
</dbReference>
<proteinExistence type="predicted"/>
<dbReference type="PANTHER" id="PTHR12526">
    <property type="entry name" value="GLYCOSYLTRANSFERASE"/>
    <property type="match status" value="1"/>
</dbReference>
<dbReference type="Pfam" id="PF13692">
    <property type="entry name" value="Glyco_trans_1_4"/>
    <property type="match status" value="1"/>
</dbReference>
<gene>
    <name evidence="2" type="ORF">V6X51_06550</name>
</gene>
<evidence type="ECO:0000259" key="1">
    <source>
        <dbReference type="Pfam" id="PF13579"/>
    </source>
</evidence>
<dbReference type="InterPro" id="IPR028098">
    <property type="entry name" value="Glyco_trans_4-like_N"/>
</dbReference>
<evidence type="ECO:0000313" key="3">
    <source>
        <dbReference type="Proteomes" id="UP001556636"/>
    </source>
</evidence>